<evidence type="ECO:0000256" key="1">
    <source>
        <dbReference type="SAM" id="MobiDB-lite"/>
    </source>
</evidence>
<dbReference type="EMBL" id="KZ308240">
    <property type="protein sequence ID" value="KAG8225503.1"/>
    <property type="molecule type" value="Genomic_DNA"/>
</dbReference>
<comment type="caution">
    <text evidence="2">The sequence shown here is derived from an EMBL/GenBank/DDBJ whole genome shotgun (WGS) entry which is preliminary data.</text>
</comment>
<sequence>MNSLCNSRVRRGGVRNQRPGVRGRAMDARSNTRPRQRHPPSRTGVCRSNSCSRGMLACTNAKYPHTLPHPYSSS</sequence>
<feature type="region of interest" description="Disordered" evidence="1">
    <location>
        <begin position="1"/>
        <end position="47"/>
    </location>
</feature>
<reference evidence="2" key="2">
    <citation type="submission" date="2017-10" db="EMBL/GenBank/DDBJ databases">
        <title>Ladona fulva Genome sequencing and assembly.</title>
        <authorList>
            <person name="Murali S."/>
            <person name="Richards S."/>
            <person name="Bandaranaike D."/>
            <person name="Bellair M."/>
            <person name="Blankenburg K."/>
            <person name="Chao H."/>
            <person name="Dinh H."/>
            <person name="Doddapaneni H."/>
            <person name="Dugan-Rocha S."/>
            <person name="Elkadiri S."/>
            <person name="Gnanaolivu R."/>
            <person name="Hernandez B."/>
            <person name="Skinner E."/>
            <person name="Javaid M."/>
            <person name="Lee S."/>
            <person name="Li M."/>
            <person name="Ming W."/>
            <person name="Munidasa M."/>
            <person name="Muniz J."/>
            <person name="Nguyen L."/>
            <person name="Hughes D."/>
            <person name="Osuji N."/>
            <person name="Pu L.-L."/>
            <person name="Puazo M."/>
            <person name="Qu C."/>
            <person name="Quiroz J."/>
            <person name="Raj R."/>
            <person name="Weissenberger G."/>
            <person name="Xin Y."/>
            <person name="Zou X."/>
            <person name="Han Y."/>
            <person name="Worley K."/>
            <person name="Muzny D."/>
            <person name="Gibbs R."/>
        </authorList>
    </citation>
    <scope>NUCLEOTIDE SEQUENCE</scope>
    <source>
        <strain evidence="2">Sampled in the wild</strain>
    </source>
</reference>
<gene>
    <name evidence="2" type="ORF">J437_LFUL005929</name>
</gene>
<organism evidence="2 3">
    <name type="scientific">Ladona fulva</name>
    <name type="common">Scarce chaser dragonfly</name>
    <name type="synonym">Libellula fulva</name>
    <dbReference type="NCBI Taxonomy" id="123851"/>
    <lineage>
        <taxon>Eukaryota</taxon>
        <taxon>Metazoa</taxon>
        <taxon>Ecdysozoa</taxon>
        <taxon>Arthropoda</taxon>
        <taxon>Hexapoda</taxon>
        <taxon>Insecta</taxon>
        <taxon>Pterygota</taxon>
        <taxon>Palaeoptera</taxon>
        <taxon>Odonata</taxon>
        <taxon>Epiprocta</taxon>
        <taxon>Anisoptera</taxon>
        <taxon>Libelluloidea</taxon>
        <taxon>Libellulidae</taxon>
        <taxon>Ladona</taxon>
    </lineage>
</organism>
<reference evidence="2" key="1">
    <citation type="submission" date="2013-04" db="EMBL/GenBank/DDBJ databases">
        <authorList>
            <person name="Qu J."/>
            <person name="Murali S.C."/>
            <person name="Bandaranaike D."/>
            <person name="Bellair M."/>
            <person name="Blankenburg K."/>
            <person name="Chao H."/>
            <person name="Dinh H."/>
            <person name="Doddapaneni H."/>
            <person name="Downs B."/>
            <person name="Dugan-Rocha S."/>
            <person name="Elkadiri S."/>
            <person name="Gnanaolivu R.D."/>
            <person name="Hernandez B."/>
            <person name="Javaid M."/>
            <person name="Jayaseelan J.C."/>
            <person name="Lee S."/>
            <person name="Li M."/>
            <person name="Ming W."/>
            <person name="Munidasa M."/>
            <person name="Muniz J."/>
            <person name="Nguyen L."/>
            <person name="Ongeri F."/>
            <person name="Osuji N."/>
            <person name="Pu L.-L."/>
            <person name="Puazo M."/>
            <person name="Qu C."/>
            <person name="Quiroz J."/>
            <person name="Raj R."/>
            <person name="Weissenberger G."/>
            <person name="Xin Y."/>
            <person name="Zou X."/>
            <person name="Han Y."/>
            <person name="Richards S."/>
            <person name="Worley K."/>
            <person name="Muzny D."/>
            <person name="Gibbs R."/>
        </authorList>
    </citation>
    <scope>NUCLEOTIDE SEQUENCE</scope>
    <source>
        <strain evidence="2">Sampled in the wild</strain>
    </source>
</reference>
<evidence type="ECO:0000313" key="2">
    <source>
        <dbReference type="EMBL" id="KAG8225503.1"/>
    </source>
</evidence>
<dbReference type="Proteomes" id="UP000792457">
    <property type="component" value="Unassembled WGS sequence"/>
</dbReference>
<keyword evidence="3" id="KW-1185">Reference proteome</keyword>
<name>A0A8K0K009_LADFU</name>
<accession>A0A8K0K009</accession>
<protein>
    <submittedName>
        <fullName evidence="2">Uncharacterized protein</fullName>
    </submittedName>
</protein>
<proteinExistence type="predicted"/>
<evidence type="ECO:0000313" key="3">
    <source>
        <dbReference type="Proteomes" id="UP000792457"/>
    </source>
</evidence>
<dbReference type="AlphaFoldDB" id="A0A8K0K009"/>